<dbReference type="AlphaFoldDB" id="A0A8J5CM53"/>
<organism evidence="1 2">
    <name type="scientific">Chionoecetes opilio</name>
    <name type="common">Atlantic snow crab</name>
    <name type="synonym">Cancer opilio</name>
    <dbReference type="NCBI Taxonomy" id="41210"/>
    <lineage>
        <taxon>Eukaryota</taxon>
        <taxon>Metazoa</taxon>
        <taxon>Ecdysozoa</taxon>
        <taxon>Arthropoda</taxon>
        <taxon>Crustacea</taxon>
        <taxon>Multicrustacea</taxon>
        <taxon>Malacostraca</taxon>
        <taxon>Eumalacostraca</taxon>
        <taxon>Eucarida</taxon>
        <taxon>Decapoda</taxon>
        <taxon>Pleocyemata</taxon>
        <taxon>Brachyura</taxon>
        <taxon>Eubrachyura</taxon>
        <taxon>Majoidea</taxon>
        <taxon>Majidae</taxon>
        <taxon>Chionoecetes</taxon>
    </lineage>
</organism>
<proteinExistence type="predicted"/>
<reference evidence="1" key="1">
    <citation type="submission" date="2020-07" db="EMBL/GenBank/DDBJ databases">
        <title>The High-quality genome of the commercially important snow crab, Chionoecetes opilio.</title>
        <authorList>
            <person name="Jeong J.-H."/>
            <person name="Ryu S."/>
        </authorList>
    </citation>
    <scope>NUCLEOTIDE SEQUENCE</scope>
    <source>
        <strain evidence="1">MADBK_172401_WGS</strain>
        <tissue evidence="1">Digestive gland</tissue>
    </source>
</reference>
<protein>
    <submittedName>
        <fullName evidence="1">Uncharacterized protein</fullName>
    </submittedName>
</protein>
<comment type="caution">
    <text evidence="1">The sequence shown here is derived from an EMBL/GenBank/DDBJ whole genome shotgun (WGS) entry which is preliminary data.</text>
</comment>
<sequence length="180" mass="20233">MNPIQQGAGSRGKGLHPSMLYMRNCESFCDARLKLWQEKNETPILKPQKLLLSSFYDVSFNEERTTRYLSWSLMLNLPRAQYPTLANPNMDGSSRGRIVLHTNVVPPDTPGTCVSPEKSFKCGLRAATRDALKEMHCKAPADLQPSSANARGEMGATTNRHLNFANNFFRNLKDYVIVNV</sequence>
<dbReference type="Proteomes" id="UP000770661">
    <property type="component" value="Unassembled WGS sequence"/>
</dbReference>
<dbReference type="EMBL" id="JACEEZ010019811">
    <property type="protein sequence ID" value="KAG0715306.1"/>
    <property type="molecule type" value="Genomic_DNA"/>
</dbReference>
<accession>A0A8J5CM53</accession>
<gene>
    <name evidence="1" type="ORF">GWK47_012241</name>
</gene>
<evidence type="ECO:0000313" key="2">
    <source>
        <dbReference type="Proteomes" id="UP000770661"/>
    </source>
</evidence>
<keyword evidence="2" id="KW-1185">Reference proteome</keyword>
<name>A0A8J5CM53_CHIOP</name>
<evidence type="ECO:0000313" key="1">
    <source>
        <dbReference type="EMBL" id="KAG0715306.1"/>
    </source>
</evidence>